<dbReference type="InterPro" id="IPR006423">
    <property type="entry name" value="Lipo_e_P4"/>
</dbReference>
<dbReference type="EMBL" id="FQUZ01000033">
    <property type="protein sequence ID" value="SHF66350.1"/>
    <property type="molecule type" value="Genomic_DNA"/>
</dbReference>
<keyword evidence="1" id="KW-0732">Signal</keyword>
<dbReference type="SFLD" id="SFLDG01125">
    <property type="entry name" value="C1.1:_Acid_Phosphatase_Like"/>
    <property type="match status" value="1"/>
</dbReference>
<protein>
    <submittedName>
        <fullName evidence="2">Acid phosphatase</fullName>
    </submittedName>
</protein>
<dbReference type="GO" id="GO:0009279">
    <property type="term" value="C:cell outer membrane"/>
    <property type="evidence" value="ECO:0007669"/>
    <property type="project" value="InterPro"/>
</dbReference>
<dbReference type="Pfam" id="PF03767">
    <property type="entry name" value="Acid_phosphat_B"/>
    <property type="match status" value="1"/>
</dbReference>
<dbReference type="SFLD" id="SFLDS00003">
    <property type="entry name" value="Haloacid_Dehalogenase"/>
    <property type="match status" value="1"/>
</dbReference>
<reference evidence="2 3" key="1">
    <citation type="submission" date="2016-11" db="EMBL/GenBank/DDBJ databases">
        <authorList>
            <person name="Jaros S."/>
            <person name="Januszkiewicz K."/>
            <person name="Wedrychowicz H."/>
        </authorList>
    </citation>
    <scope>NUCLEOTIDE SEQUENCE [LARGE SCALE GENOMIC DNA]</scope>
    <source>
        <strain evidence="2 3">DSM 16112</strain>
    </source>
</reference>
<accession>A0A1M5DHB1</accession>
<dbReference type="Proteomes" id="UP000184327">
    <property type="component" value="Unassembled WGS sequence"/>
</dbReference>
<dbReference type="InterPro" id="IPR005519">
    <property type="entry name" value="Acid_phosphat_B-like"/>
</dbReference>
<dbReference type="SUPFAM" id="SSF56784">
    <property type="entry name" value="HAD-like"/>
    <property type="match status" value="1"/>
</dbReference>
<dbReference type="PANTHER" id="PTHR31284">
    <property type="entry name" value="ACID PHOSPHATASE-LIKE PROTEIN"/>
    <property type="match status" value="1"/>
</dbReference>
<organism evidence="2 3">
    <name type="scientific">Lampropedia hyalina DSM 16112</name>
    <dbReference type="NCBI Taxonomy" id="1122156"/>
    <lineage>
        <taxon>Bacteria</taxon>
        <taxon>Pseudomonadati</taxon>
        <taxon>Pseudomonadota</taxon>
        <taxon>Betaproteobacteria</taxon>
        <taxon>Burkholderiales</taxon>
        <taxon>Comamonadaceae</taxon>
        <taxon>Lampropedia</taxon>
    </lineage>
</organism>
<gene>
    <name evidence="2" type="ORF">SAMN02745117_02389</name>
</gene>
<dbReference type="STRING" id="1122156.SAMN02745117_02389"/>
<dbReference type="Gene3D" id="3.40.50.1000">
    <property type="entry name" value="HAD superfamily/HAD-like"/>
    <property type="match status" value="1"/>
</dbReference>
<dbReference type="PANTHER" id="PTHR31284:SF10">
    <property type="entry name" value="ACID PHOSPHATASE-LIKE PROTEIN"/>
    <property type="match status" value="1"/>
</dbReference>
<dbReference type="InterPro" id="IPR036412">
    <property type="entry name" value="HAD-like_sf"/>
</dbReference>
<dbReference type="RefSeq" id="WP_073356902.1">
    <property type="nucleotide sequence ID" value="NZ_FQUZ01000033.1"/>
</dbReference>
<dbReference type="OrthoDB" id="395856at2"/>
<evidence type="ECO:0000256" key="1">
    <source>
        <dbReference type="ARBA" id="ARBA00022729"/>
    </source>
</evidence>
<dbReference type="AlphaFoldDB" id="A0A1M5DHB1"/>
<keyword evidence="3" id="KW-1185">Reference proteome</keyword>
<name>A0A1M5DHB1_9BURK</name>
<sequence length="289" mass="31961">MKSSHTPSRHGFAATAVTLSLCAGWLLSACQQVPAAYDQLDAMLWTQTSIEKELIFRQTYATATAQLPLALQDPAWDALPLPPRDLHGLPPALIIDVDETVLTNTALSARDIRANRPFSYERWDVWVEEREAPALPGAADFLHRAKALGIEVFYVTNREHQQAPATFDNLRQQGMPVASPAFVLGANAPVGDCAASGYDKSCRRAWVGERYRVLMLVGDSFGDFIESASGLPAQREAVRPYAHWLGQRWFVLPNPTYGDWYSAPYAGDESLPEAVKRAAKHRALDVQQD</sequence>
<evidence type="ECO:0000313" key="2">
    <source>
        <dbReference type="EMBL" id="SHF66350.1"/>
    </source>
</evidence>
<proteinExistence type="predicted"/>
<dbReference type="PROSITE" id="PS51257">
    <property type="entry name" value="PROKAR_LIPOPROTEIN"/>
    <property type="match status" value="1"/>
</dbReference>
<dbReference type="InterPro" id="IPR023214">
    <property type="entry name" value="HAD_sf"/>
</dbReference>
<evidence type="ECO:0000313" key="3">
    <source>
        <dbReference type="Proteomes" id="UP000184327"/>
    </source>
</evidence>